<name>A0A395HS06_ASPHC</name>
<dbReference type="Proteomes" id="UP000248961">
    <property type="component" value="Unassembled WGS sequence"/>
</dbReference>
<sequence length="71" mass="8445">MLYLPYDLFFFLSFLSLSVFGSDGYTFFFFRSASPSNRRWNDEHGSSVWSWTPLPRDLMGHDLIFFCLCRV</sequence>
<feature type="transmembrane region" description="Helical" evidence="1">
    <location>
        <begin position="6"/>
        <end position="30"/>
    </location>
</feature>
<evidence type="ECO:0000313" key="2">
    <source>
        <dbReference type="EMBL" id="RAL10269.1"/>
    </source>
</evidence>
<keyword evidence="1" id="KW-0812">Transmembrane</keyword>
<evidence type="ECO:0000256" key="1">
    <source>
        <dbReference type="SAM" id="Phobius"/>
    </source>
</evidence>
<reference evidence="2 3" key="1">
    <citation type="submission" date="2018-02" db="EMBL/GenBank/DDBJ databases">
        <title>The genomes of Aspergillus section Nigri reveals drivers in fungal speciation.</title>
        <authorList>
            <consortium name="DOE Joint Genome Institute"/>
            <person name="Vesth T.C."/>
            <person name="Nybo J."/>
            <person name="Theobald S."/>
            <person name="Brandl J."/>
            <person name="Frisvad J.C."/>
            <person name="Nielsen K.F."/>
            <person name="Lyhne E.K."/>
            <person name="Kogle M.E."/>
            <person name="Kuo A."/>
            <person name="Riley R."/>
            <person name="Clum A."/>
            <person name="Nolan M."/>
            <person name="Lipzen A."/>
            <person name="Salamov A."/>
            <person name="Henrissat B."/>
            <person name="Wiebenga A."/>
            <person name="De vries R.P."/>
            <person name="Grigoriev I.V."/>
            <person name="Mortensen U.H."/>
            <person name="Andersen M.R."/>
            <person name="Baker S.E."/>
        </authorList>
    </citation>
    <scope>NUCLEOTIDE SEQUENCE [LARGE SCALE GENOMIC DNA]</scope>
    <source>
        <strain evidence="2 3">CBS 101889</strain>
    </source>
</reference>
<evidence type="ECO:0000313" key="3">
    <source>
        <dbReference type="Proteomes" id="UP000248961"/>
    </source>
</evidence>
<proteinExistence type="predicted"/>
<dbReference type="GeneID" id="37194382"/>
<keyword evidence="1" id="KW-1133">Transmembrane helix</keyword>
<dbReference type="EMBL" id="KZ824296">
    <property type="protein sequence ID" value="RAL10269.1"/>
    <property type="molecule type" value="Genomic_DNA"/>
</dbReference>
<accession>A0A395HS06</accession>
<dbReference type="VEuPathDB" id="FungiDB:BO97DRAFT_140206"/>
<protein>
    <submittedName>
        <fullName evidence="2">Uncharacterized protein</fullName>
    </submittedName>
</protein>
<dbReference type="AlphaFoldDB" id="A0A395HS06"/>
<organism evidence="2 3">
    <name type="scientific">Aspergillus homomorphus (strain CBS 101889)</name>
    <dbReference type="NCBI Taxonomy" id="1450537"/>
    <lineage>
        <taxon>Eukaryota</taxon>
        <taxon>Fungi</taxon>
        <taxon>Dikarya</taxon>
        <taxon>Ascomycota</taxon>
        <taxon>Pezizomycotina</taxon>
        <taxon>Eurotiomycetes</taxon>
        <taxon>Eurotiomycetidae</taxon>
        <taxon>Eurotiales</taxon>
        <taxon>Aspergillaceae</taxon>
        <taxon>Aspergillus</taxon>
        <taxon>Aspergillus subgen. Circumdati</taxon>
    </lineage>
</organism>
<keyword evidence="3" id="KW-1185">Reference proteome</keyword>
<keyword evidence="1" id="KW-0472">Membrane</keyword>
<gene>
    <name evidence="2" type="ORF">BO97DRAFT_140206</name>
</gene>
<dbReference type="RefSeq" id="XP_025549423.1">
    <property type="nucleotide sequence ID" value="XM_025690093.1"/>
</dbReference>